<dbReference type="PROSITE" id="PS50977">
    <property type="entry name" value="HTH_TETR_2"/>
    <property type="match status" value="1"/>
</dbReference>
<feature type="domain" description="HTH tetR-type" evidence="3">
    <location>
        <begin position="3"/>
        <end position="63"/>
    </location>
</feature>
<accession>A0ABP8LMD1</accession>
<dbReference type="PANTHER" id="PTHR43479">
    <property type="entry name" value="ACREF/ENVCD OPERON REPRESSOR-RELATED"/>
    <property type="match status" value="1"/>
</dbReference>
<dbReference type="Gene3D" id="1.10.357.10">
    <property type="entry name" value="Tetracycline Repressor, domain 2"/>
    <property type="match status" value="1"/>
</dbReference>
<feature type="DNA-binding region" description="H-T-H motif" evidence="2">
    <location>
        <begin position="26"/>
        <end position="45"/>
    </location>
</feature>
<dbReference type="PRINTS" id="PR00455">
    <property type="entry name" value="HTHTETR"/>
</dbReference>
<comment type="caution">
    <text evidence="4">The sequence shown here is derived from an EMBL/GenBank/DDBJ whole genome shotgun (WGS) entry which is preliminary data.</text>
</comment>
<name>A0ABP8LMD1_9BACT</name>
<evidence type="ECO:0000313" key="5">
    <source>
        <dbReference type="Proteomes" id="UP001500552"/>
    </source>
</evidence>
<dbReference type="InterPro" id="IPR001647">
    <property type="entry name" value="HTH_TetR"/>
</dbReference>
<dbReference type="EMBL" id="BAABHC010000011">
    <property type="protein sequence ID" value="GAA4432441.1"/>
    <property type="molecule type" value="Genomic_DNA"/>
</dbReference>
<dbReference type="Proteomes" id="UP001500552">
    <property type="component" value="Unassembled WGS sequence"/>
</dbReference>
<evidence type="ECO:0000256" key="1">
    <source>
        <dbReference type="ARBA" id="ARBA00023125"/>
    </source>
</evidence>
<dbReference type="SUPFAM" id="SSF46689">
    <property type="entry name" value="Homeodomain-like"/>
    <property type="match status" value="1"/>
</dbReference>
<gene>
    <name evidence="4" type="ORF">GCM10023188_21000</name>
</gene>
<protein>
    <recommendedName>
        <fullName evidence="3">HTH tetR-type domain-containing protein</fullName>
    </recommendedName>
</protein>
<keyword evidence="5" id="KW-1185">Reference proteome</keyword>
<evidence type="ECO:0000259" key="3">
    <source>
        <dbReference type="PROSITE" id="PS50977"/>
    </source>
</evidence>
<dbReference type="InterPro" id="IPR009057">
    <property type="entry name" value="Homeodomain-like_sf"/>
</dbReference>
<keyword evidence="1 2" id="KW-0238">DNA-binding</keyword>
<proteinExistence type="predicted"/>
<reference evidence="5" key="1">
    <citation type="journal article" date="2019" name="Int. J. Syst. Evol. Microbiol.">
        <title>The Global Catalogue of Microorganisms (GCM) 10K type strain sequencing project: providing services to taxonomists for standard genome sequencing and annotation.</title>
        <authorList>
            <consortium name="The Broad Institute Genomics Platform"/>
            <consortium name="The Broad Institute Genome Sequencing Center for Infectious Disease"/>
            <person name="Wu L."/>
            <person name="Ma J."/>
        </authorList>
    </citation>
    <scope>NUCLEOTIDE SEQUENCE [LARGE SCALE GENOMIC DNA]</scope>
    <source>
        <strain evidence="5">JCM 17926</strain>
    </source>
</reference>
<sequence>MLKTKKEMILETALTLFADKGYEATPTSLIAKAAGVSEGLVFKHYISKENLLESIVKAGYRRVTDKSKSMVEEKDPVRFIYNVLDMPLKLVEDEPKFWRMQFRLVDEEIAQKHHLRYSHSVTQKLVEAFRQLGYKEPDLEAEVLMLLVESLWRAYLTNEDQAHFVKMLDLIKKKYRGNG</sequence>
<evidence type="ECO:0000256" key="2">
    <source>
        <dbReference type="PROSITE-ProRule" id="PRU00335"/>
    </source>
</evidence>
<evidence type="ECO:0000313" key="4">
    <source>
        <dbReference type="EMBL" id="GAA4432441.1"/>
    </source>
</evidence>
<dbReference type="PANTHER" id="PTHR43479:SF11">
    <property type="entry name" value="ACREF_ENVCD OPERON REPRESSOR-RELATED"/>
    <property type="match status" value="1"/>
</dbReference>
<organism evidence="4 5">
    <name type="scientific">Pontibacter saemangeumensis</name>
    <dbReference type="NCBI Taxonomy" id="1084525"/>
    <lineage>
        <taxon>Bacteria</taxon>
        <taxon>Pseudomonadati</taxon>
        <taxon>Bacteroidota</taxon>
        <taxon>Cytophagia</taxon>
        <taxon>Cytophagales</taxon>
        <taxon>Hymenobacteraceae</taxon>
        <taxon>Pontibacter</taxon>
    </lineage>
</organism>
<dbReference type="InterPro" id="IPR050624">
    <property type="entry name" value="HTH-type_Tx_Regulator"/>
</dbReference>
<dbReference type="Pfam" id="PF00440">
    <property type="entry name" value="TetR_N"/>
    <property type="match status" value="1"/>
</dbReference>